<dbReference type="InterPro" id="IPR046335">
    <property type="entry name" value="LacI/GalR-like_sensor"/>
</dbReference>
<name>A0A1K2IL20_9FLAO</name>
<dbReference type="Gene3D" id="3.40.50.2300">
    <property type="match status" value="2"/>
</dbReference>
<dbReference type="SUPFAM" id="SSF46785">
    <property type="entry name" value="Winged helix' DNA-binding domain"/>
    <property type="match status" value="1"/>
</dbReference>
<keyword evidence="2" id="KW-0238">DNA-binding</keyword>
<dbReference type="InterPro" id="IPR036388">
    <property type="entry name" value="WH-like_DNA-bd_sf"/>
</dbReference>
<dbReference type="Gene3D" id="1.10.10.10">
    <property type="entry name" value="Winged helix-like DNA-binding domain superfamily/Winged helix DNA-binding domain"/>
    <property type="match status" value="1"/>
</dbReference>
<evidence type="ECO:0000256" key="2">
    <source>
        <dbReference type="ARBA" id="ARBA00023125"/>
    </source>
</evidence>
<dbReference type="GO" id="GO:0003700">
    <property type="term" value="F:DNA-binding transcription factor activity"/>
    <property type="evidence" value="ECO:0007669"/>
    <property type="project" value="InterPro"/>
</dbReference>
<dbReference type="PROSITE" id="PS50949">
    <property type="entry name" value="HTH_GNTR"/>
    <property type="match status" value="1"/>
</dbReference>
<feature type="domain" description="HTH gntR-type" evidence="4">
    <location>
        <begin position="12"/>
        <end position="80"/>
    </location>
</feature>
<dbReference type="GO" id="GO:0003677">
    <property type="term" value="F:DNA binding"/>
    <property type="evidence" value="ECO:0007669"/>
    <property type="project" value="UniProtKB-KW"/>
</dbReference>
<organism evidence="5 6">
    <name type="scientific">Flaviramulus basaltis</name>
    <dbReference type="NCBI Taxonomy" id="369401"/>
    <lineage>
        <taxon>Bacteria</taxon>
        <taxon>Pseudomonadati</taxon>
        <taxon>Bacteroidota</taxon>
        <taxon>Flavobacteriia</taxon>
        <taxon>Flavobacteriales</taxon>
        <taxon>Flavobacteriaceae</taxon>
        <taxon>Flaviramulus</taxon>
    </lineage>
</organism>
<keyword evidence="1" id="KW-0805">Transcription regulation</keyword>
<evidence type="ECO:0000313" key="6">
    <source>
        <dbReference type="Proteomes" id="UP000182544"/>
    </source>
</evidence>
<gene>
    <name evidence="5" type="ORF">SAMN05428642_102684</name>
</gene>
<evidence type="ECO:0000313" key="5">
    <source>
        <dbReference type="EMBL" id="SFZ92371.1"/>
    </source>
</evidence>
<accession>A0A1K2IL20</accession>
<dbReference type="SMART" id="SM00345">
    <property type="entry name" value="HTH_GNTR"/>
    <property type="match status" value="1"/>
</dbReference>
<dbReference type="PANTHER" id="PTHR38445:SF10">
    <property type="entry name" value="GNTR-FAMILY TRANSCRIPTIONAL REGULATOR"/>
    <property type="match status" value="1"/>
</dbReference>
<reference evidence="5 6" key="1">
    <citation type="submission" date="2016-10" db="EMBL/GenBank/DDBJ databases">
        <authorList>
            <person name="de Groot N.N."/>
        </authorList>
    </citation>
    <scope>NUCLEOTIDE SEQUENCE [LARGE SCALE GENOMIC DNA]</scope>
    <source>
        <strain evidence="5 6">DSM 18180</strain>
    </source>
</reference>
<dbReference type="CDD" id="cd07377">
    <property type="entry name" value="WHTH_GntR"/>
    <property type="match status" value="1"/>
</dbReference>
<dbReference type="SUPFAM" id="SSF53822">
    <property type="entry name" value="Periplasmic binding protein-like I"/>
    <property type="match status" value="1"/>
</dbReference>
<dbReference type="OrthoDB" id="742238at2"/>
<dbReference type="PANTHER" id="PTHR38445">
    <property type="entry name" value="HTH-TYPE TRANSCRIPTIONAL REPRESSOR YTRA"/>
    <property type="match status" value="1"/>
</dbReference>
<sequence>MSMIRIKKKTGTPKYKQIISSIEDAITSGALKKGDQLPSLNSIRDSHKLSRDTVLMAFNELKTRGIIQSIVGKGYYIINENIEVVQKVFLLFDELNSFKEDLYSSFINHLDENIRVDTYFHHFNDNMFTKLIHENIGFYNYYVIMPANLKNTNLAIEKLPKEKVYILDQTHPELSGYSGIYQNFEKDIYSNLSKALPLIKNYKKLILLFSEDRQPKGLLKGFSQFCKTNNIENEVIDTLQNRTLNKGEVYVIPDDKNLLRIIKKIKEEALVLSKDIGIISYNDTLLKEIVEGGITTISTDFNKMGKQLAKMILNKDQLQIENVNSLILRSSL</sequence>
<evidence type="ECO:0000256" key="1">
    <source>
        <dbReference type="ARBA" id="ARBA00023015"/>
    </source>
</evidence>
<protein>
    <submittedName>
        <fullName evidence="5">Regulatory protein, gntR family</fullName>
    </submittedName>
</protein>
<evidence type="ECO:0000256" key="3">
    <source>
        <dbReference type="ARBA" id="ARBA00023163"/>
    </source>
</evidence>
<dbReference type="AlphaFoldDB" id="A0A1K2IL20"/>
<dbReference type="InterPro" id="IPR036390">
    <property type="entry name" value="WH_DNA-bd_sf"/>
</dbReference>
<dbReference type="Pfam" id="PF00392">
    <property type="entry name" value="GntR"/>
    <property type="match status" value="1"/>
</dbReference>
<proteinExistence type="predicted"/>
<dbReference type="EMBL" id="FPKV01000002">
    <property type="protein sequence ID" value="SFZ92371.1"/>
    <property type="molecule type" value="Genomic_DNA"/>
</dbReference>
<dbReference type="Proteomes" id="UP000182544">
    <property type="component" value="Unassembled WGS sequence"/>
</dbReference>
<keyword evidence="6" id="KW-1185">Reference proteome</keyword>
<dbReference type="Pfam" id="PF13377">
    <property type="entry name" value="Peripla_BP_3"/>
    <property type="match status" value="1"/>
</dbReference>
<evidence type="ECO:0000259" key="4">
    <source>
        <dbReference type="PROSITE" id="PS50949"/>
    </source>
</evidence>
<dbReference type="InterPro" id="IPR028082">
    <property type="entry name" value="Peripla_BP_I"/>
</dbReference>
<dbReference type="STRING" id="369401.SAMN05428642_102684"/>
<dbReference type="InterPro" id="IPR000524">
    <property type="entry name" value="Tscrpt_reg_HTH_GntR"/>
</dbReference>
<keyword evidence="3" id="KW-0804">Transcription</keyword>